<dbReference type="AlphaFoldDB" id="A0A1X7SIF2"/>
<dbReference type="InParanoid" id="A0A1X7SIF2"/>
<protein>
    <recommendedName>
        <fullName evidence="1">Integrase core domain-containing protein</fullName>
    </recommendedName>
</protein>
<dbReference type="EnsemblMetazoa" id="Aqu2.1.01832_001">
    <property type="protein sequence ID" value="Aqu2.1.01832_001"/>
    <property type="gene ID" value="Aqu2.1.01832"/>
</dbReference>
<accession>A0A1X7SIF2</accession>
<dbReference type="Pfam" id="PF24764">
    <property type="entry name" value="rva_4"/>
    <property type="match status" value="1"/>
</dbReference>
<dbReference type="InterPro" id="IPR058913">
    <property type="entry name" value="Integrase_dom_put"/>
</dbReference>
<proteinExistence type="predicted"/>
<dbReference type="PANTHER" id="PTHR46791:SF5">
    <property type="entry name" value="CLR5 DOMAIN-CONTAINING PROTEIN-RELATED"/>
    <property type="match status" value="1"/>
</dbReference>
<dbReference type="PANTHER" id="PTHR46791">
    <property type="entry name" value="EXPRESSED PROTEIN"/>
    <property type="match status" value="1"/>
</dbReference>
<dbReference type="STRING" id="400682.A0A1X7SIF2"/>
<reference evidence="2" key="1">
    <citation type="submission" date="2017-05" db="UniProtKB">
        <authorList>
            <consortium name="EnsemblMetazoa"/>
        </authorList>
    </citation>
    <scope>IDENTIFICATION</scope>
</reference>
<evidence type="ECO:0000259" key="1">
    <source>
        <dbReference type="Pfam" id="PF24764"/>
    </source>
</evidence>
<organism evidence="2">
    <name type="scientific">Amphimedon queenslandica</name>
    <name type="common">Sponge</name>
    <dbReference type="NCBI Taxonomy" id="400682"/>
    <lineage>
        <taxon>Eukaryota</taxon>
        <taxon>Metazoa</taxon>
        <taxon>Porifera</taxon>
        <taxon>Demospongiae</taxon>
        <taxon>Heteroscleromorpha</taxon>
        <taxon>Haplosclerida</taxon>
        <taxon>Niphatidae</taxon>
        <taxon>Amphimedon</taxon>
    </lineage>
</organism>
<evidence type="ECO:0000313" key="2">
    <source>
        <dbReference type="EnsemblMetazoa" id="Aqu2.1.01832_001"/>
    </source>
</evidence>
<name>A0A1X7SIF2_AMPQE</name>
<feature type="domain" description="Integrase core" evidence="1">
    <location>
        <begin position="27"/>
        <end position="106"/>
    </location>
</feature>
<sequence length="126" mass="14824">GKESESLYRVDPTGVIARTRNCLHRRVYRVPCANALWYIDGHHKHIKWGFIIHERVDDYFRLITYFNLSNNNLAITFLTHFLKAVDEYSHPSRVQMGRGGQYVTIIDNRALMADYIIDCYNGKYQP</sequence>